<keyword evidence="5 13" id="KW-0547">Nucleotide-binding</keyword>
<keyword evidence="7 13" id="KW-0067">ATP-binding</keyword>
<evidence type="ECO:0000256" key="12">
    <source>
        <dbReference type="ARBA" id="ARBA00034704"/>
    </source>
</evidence>
<keyword evidence="4" id="KW-0493">Microtubule</keyword>
<dbReference type="FunFam" id="3.40.850.10:FF:000051">
    <property type="entry name" value="Kinesin-like protein bimC"/>
    <property type="match status" value="1"/>
</dbReference>
<dbReference type="InterPro" id="IPR019821">
    <property type="entry name" value="Kinesin_motor_CS"/>
</dbReference>
<evidence type="ECO:0000256" key="3">
    <source>
        <dbReference type="ARBA" id="ARBA00022618"/>
    </source>
</evidence>
<dbReference type="SUPFAM" id="SSF52540">
    <property type="entry name" value="P-loop containing nucleoside triphosphate hydrolases"/>
    <property type="match status" value="1"/>
</dbReference>
<feature type="compositionally biased region" description="Polar residues" evidence="15">
    <location>
        <begin position="1088"/>
        <end position="1097"/>
    </location>
</feature>
<feature type="region of interest" description="Disordered" evidence="15">
    <location>
        <begin position="1074"/>
        <end position="1139"/>
    </location>
</feature>
<dbReference type="OMA" id="PFDMVFG"/>
<evidence type="ECO:0000259" key="16">
    <source>
        <dbReference type="PROSITE" id="PS50067"/>
    </source>
</evidence>
<dbReference type="CDD" id="cd01364">
    <property type="entry name" value="KISc_BimC_Eg5"/>
    <property type="match status" value="1"/>
</dbReference>
<keyword evidence="11" id="KW-0131">Cell cycle</keyword>
<keyword evidence="18" id="KW-1185">Reference proteome</keyword>
<dbReference type="GO" id="GO:0007018">
    <property type="term" value="P:microtubule-based movement"/>
    <property type="evidence" value="ECO:0007669"/>
    <property type="project" value="InterPro"/>
</dbReference>
<dbReference type="GO" id="GO:0072686">
    <property type="term" value="C:mitotic spindle"/>
    <property type="evidence" value="ECO:0007669"/>
    <property type="project" value="TreeGrafter"/>
</dbReference>
<accession>A0A0D2PFB2</accession>
<dbReference type="PRINTS" id="PR00380">
    <property type="entry name" value="KINESINHEAVY"/>
</dbReference>
<feature type="binding site" evidence="13">
    <location>
        <begin position="162"/>
        <end position="169"/>
    </location>
    <ligand>
        <name>ATP</name>
        <dbReference type="ChEBI" id="CHEBI:30616"/>
    </ligand>
</feature>
<dbReference type="Pfam" id="PF00225">
    <property type="entry name" value="Kinesin"/>
    <property type="match status" value="1"/>
</dbReference>
<comment type="similarity">
    <text evidence="12">Belongs to the TRAFAC class myosin-kinesin ATPase superfamily. Kinesin family. KIN-5/BimC subfamily.</text>
</comment>
<name>A0A0D2PFB2_HYPSF</name>
<dbReference type="InterPro" id="IPR047241">
    <property type="entry name" value="KIF11-like_kin_motor_dom"/>
</dbReference>
<dbReference type="Proteomes" id="UP000054270">
    <property type="component" value="Unassembled WGS sequence"/>
</dbReference>
<evidence type="ECO:0000256" key="11">
    <source>
        <dbReference type="ARBA" id="ARBA00023306"/>
    </source>
</evidence>
<dbReference type="STRING" id="945553.A0A0D2PFB2"/>
<keyword evidence="10" id="KW-0206">Cytoskeleton</keyword>
<evidence type="ECO:0000313" key="18">
    <source>
        <dbReference type="Proteomes" id="UP000054270"/>
    </source>
</evidence>
<evidence type="ECO:0000256" key="1">
    <source>
        <dbReference type="ARBA" id="ARBA00004245"/>
    </source>
</evidence>
<dbReference type="GO" id="GO:0008017">
    <property type="term" value="F:microtubule binding"/>
    <property type="evidence" value="ECO:0007669"/>
    <property type="project" value="InterPro"/>
</dbReference>
<evidence type="ECO:0000256" key="2">
    <source>
        <dbReference type="ARBA" id="ARBA00022490"/>
    </source>
</evidence>
<feature type="coiled-coil region" evidence="14">
    <location>
        <begin position="831"/>
        <end position="879"/>
    </location>
</feature>
<keyword evidence="3" id="KW-0132">Cell division</keyword>
<dbReference type="GO" id="GO:0005876">
    <property type="term" value="C:spindle microtubule"/>
    <property type="evidence" value="ECO:0007669"/>
    <property type="project" value="TreeGrafter"/>
</dbReference>
<evidence type="ECO:0000256" key="8">
    <source>
        <dbReference type="ARBA" id="ARBA00023054"/>
    </source>
</evidence>
<dbReference type="InterPro" id="IPR001752">
    <property type="entry name" value="Kinesin_motor_dom"/>
</dbReference>
<proteinExistence type="inferred from homology"/>
<dbReference type="InterPro" id="IPR027417">
    <property type="entry name" value="P-loop_NTPase"/>
</dbReference>
<dbReference type="InterPro" id="IPR047149">
    <property type="entry name" value="KIF11-like"/>
</dbReference>
<keyword evidence="6" id="KW-0498">Mitosis</keyword>
<keyword evidence="9 13" id="KW-0505">Motor protein</keyword>
<dbReference type="GO" id="GO:0051301">
    <property type="term" value="P:cell division"/>
    <property type="evidence" value="ECO:0007669"/>
    <property type="project" value="UniProtKB-KW"/>
</dbReference>
<feature type="region of interest" description="Disordered" evidence="15">
    <location>
        <begin position="1"/>
        <end position="68"/>
    </location>
</feature>
<evidence type="ECO:0000256" key="5">
    <source>
        <dbReference type="ARBA" id="ARBA00022741"/>
    </source>
</evidence>
<evidence type="ECO:0000256" key="14">
    <source>
        <dbReference type="SAM" id="Coils"/>
    </source>
</evidence>
<evidence type="ECO:0000256" key="6">
    <source>
        <dbReference type="ARBA" id="ARBA00022776"/>
    </source>
</evidence>
<evidence type="ECO:0000256" key="9">
    <source>
        <dbReference type="ARBA" id="ARBA00023175"/>
    </source>
</evidence>
<dbReference type="PANTHER" id="PTHR47970:SF12">
    <property type="entry name" value="KINESIN FAMILY MEMBER 11"/>
    <property type="match status" value="1"/>
</dbReference>
<feature type="domain" description="Kinesin motor" evidence="16">
    <location>
        <begin position="68"/>
        <end position="431"/>
    </location>
</feature>
<dbReference type="PROSITE" id="PS50067">
    <property type="entry name" value="KINESIN_MOTOR_2"/>
    <property type="match status" value="1"/>
</dbReference>
<dbReference type="GO" id="GO:0000073">
    <property type="term" value="P:initial mitotic spindle pole body separation"/>
    <property type="evidence" value="ECO:0007669"/>
    <property type="project" value="UniProtKB-ARBA"/>
</dbReference>
<feature type="compositionally biased region" description="Polar residues" evidence="15">
    <location>
        <begin position="48"/>
        <end position="68"/>
    </location>
</feature>
<protein>
    <recommendedName>
        <fullName evidence="16">Kinesin motor domain-containing protein</fullName>
    </recommendedName>
</protein>
<gene>
    <name evidence="17" type="ORF">HYPSUDRAFT_180121</name>
</gene>
<reference evidence="18" key="1">
    <citation type="submission" date="2014-04" db="EMBL/GenBank/DDBJ databases">
        <title>Evolutionary Origins and Diversification of the Mycorrhizal Mutualists.</title>
        <authorList>
            <consortium name="DOE Joint Genome Institute"/>
            <consortium name="Mycorrhizal Genomics Consortium"/>
            <person name="Kohler A."/>
            <person name="Kuo A."/>
            <person name="Nagy L.G."/>
            <person name="Floudas D."/>
            <person name="Copeland A."/>
            <person name="Barry K.W."/>
            <person name="Cichocki N."/>
            <person name="Veneault-Fourrey C."/>
            <person name="LaButti K."/>
            <person name="Lindquist E.A."/>
            <person name="Lipzen A."/>
            <person name="Lundell T."/>
            <person name="Morin E."/>
            <person name="Murat C."/>
            <person name="Riley R."/>
            <person name="Ohm R."/>
            <person name="Sun H."/>
            <person name="Tunlid A."/>
            <person name="Henrissat B."/>
            <person name="Grigoriev I.V."/>
            <person name="Hibbett D.S."/>
            <person name="Martin F."/>
        </authorList>
    </citation>
    <scope>NUCLEOTIDE SEQUENCE [LARGE SCALE GENOMIC DNA]</scope>
    <source>
        <strain evidence="18">FD-334 SS-4</strain>
    </source>
</reference>
<dbReference type="SMART" id="SM00129">
    <property type="entry name" value="KISc"/>
    <property type="match status" value="1"/>
</dbReference>
<evidence type="ECO:0000313" key="17">
    <source>
        <dbReference type="EMBL" id="KJA27191.1"/>
    </source>
</evidence>
<evidence type="ECO:0000256" key="10">
    <source>
        <dbReference type="ARBA" id="ARBA00023212"/>
    </source>
</evidence>
<comment type="subcellular location">
    <subcellularLocation>
        <location evidence="1">Cytoplasm</location>
        <location evidence="1">Cytoskeleton</location>
    </subcellularLocation>
</comment>
<evidence type="ECO:0000256" key="4">
    <source>
        <dbReference type="ARBA" id="ARBA00022701"/>
    </source>
</evidence>
<dbReference type="GO" id="GO:0005634">
    <property type="term" value="C:nucleus"/>
    <property type="evidence" value="ECO:0007669"/>
    <property type="project" value="TreeGrafter"/>
</dbReference>
<dbReference type="PANTHER" id="PTHR47970">
    <property type="entry name" value="KINESIN-LIKE PROTEIN KIF11"/>
    <property type="match status" value="1"/>
</dbReference>
<feature type="coiled-coil region" evidence="14">
    <location>
        <begin position="447"/>
        <end position="553"/>
    </location>
</feature>
<evidence type="ECO:0000256" key="15">
    <source>
        <dbReference type="SAM" id="MobiDB-lite"/>
    </source>
</evidence>
<dbReference type="AlphaFoldDB" id="A0A0D2PFB2"/>
<dbReference type="GO" id="GO:0005524">
    <property type="term" value="F:ATP binding"/>
    <property type="evidence" value="ECO:0007669"/>
    <property type="project" value="UniProtKB-UniRule"/>
</dbReference>
<dbReference type="EMBL" id="KN817525">
    <property type="protein sequence ID" value="KJA27191.1"/>
    <property type="molecule type" value="Genomic_DNA"/>
</dbReference>
<keyword evidence="2" id="KW-0963">Cytoplasm</keyword>
<dbReference type="OrthoDB" id="3176171at2759"/>
<dbReference type="InterPro" id="IPR036961">
    <property type="entry name" value="Kinesin_motor_dom_sf"/>
</dbReference>
<dbReference type="PROSITE" id="PS00411">
    <property type="entry name" value="KINESIN_MOTOR_1"/>
    <property type="match status" value="1"/>
</dbReference>
<evidence type="ECO:0000256" key="7">
    <source>
        <dbReference type="ARBA" id="ARBA00022840"/>
    </source>
</evidence>
<sequence>MATRRPVSSRARMNNNTNPMPPPQQPQRPKSVISRPSPSQRTNEDLQESTSTIGASRSSKTGDGSDTHIQVILRCRGRSEREMQANSPTIVTIESAKTKELTIETSTPISSLGVITPPPTRTYPFDLVFGPEATQSMIYHDVVGPMLSEVMLGYNCTLFAYGQTGTGKTYTMQGDLCPTPMGNPSTHAGIIPRVLFRLFHELEKAHTDYVVKVSFIELYNEELRDLLATEFAAPTTLTQPMGMAAKDAKNAEGGLKIFDDAGKRGVLIQGLEEIAVKDSKDALALLTKGSERRQIAATKFNDHSSRSHSVFSLTVHIKETNQLGDDLLKVGKLNLVDLAGSENIGRSGAENKRAREAGMINQSLLTLGRVINALVDKASHVPYRESKLTRLLQDSLGGRTKTCIIATISPARSNLEETLSTLDYALRAKSIRNKPELNQRMTRNSLLKEYIAEIDTLKADLLAAREKNGIYFSEETWKQRTAAAELKETELSEAKKAVEIIENQMRNVRDEYDQSIALLKCREEEIRLTKKRLDETEHNLLETENQLQRVTQAFEQEVVVSQAHQATEQSLNGVAINLRNVAAQSLADIGDLFEKLDRKQNILSSNNHVVSENETLIQSFTKTLAAKLAELGQLSSRNLASLETQTKKHQLSEQQSLSGHVQLINEHFNKAQGFFQQIEENITIEDNVLRDLKNEIMTASTSFKAEVLTWSKTLQTSSNQLCEEYTTSSTAHISLLEESASILHSLVEAIAKHVRTYLKNEQRTVSEVQSLSETAATREMAHLKRQNEILAQMLVNERRHSEKAKADLLQQMSSMLGEFMQKRDDHLRESIGNLQQSNKEVEEILASTQQRQTTIFDNLASENAQLKTQVQEISDQERQAQAGTIQTIGRARESVQDGFASIRKNMDNSIASHSKWVGNQAEALWHASDTAFEEHSKAKRFRLDSTSAAYTLIGDQQALQQSLLASTSKRTETYTQHVLSWAFKHGQEAERFEAAANSSLTGIDGSLDSLVRSGMKDDISSGSTPRKRKWQYRDNWSLTKPREELLKNWKTNDGRTSEEQRKAVNLGAVSDIPQRTSQMIEPRHRRSASSMSENAGPSEQIDLSKVLPAKQDLPPFTEPLIDSKKRNIGPVRSSSRRLR</sequence>
<keyword evidence="8 14" id="KW-0175">Coiled coil</keyword>
<dbReference type="GO" id="GO:0008574">
    <property type="term" value="F:plus-end-directed microtubule motor activity"/>
    <property type="evidence" value="ECO:0007669"/>
    <property type="project" value="TreeGrafter"/>
</dbReference>
<evidence type="ECO:0000256" key="13">
    <source>
        <dbReference type="PROSITE-ProRule" id="PRU00283"/>
    </source>
</evidence>
<dbReference type="Gene3D" id="3.40.850.10">
    <property type="entry name" value="Kinesin motor domain"/>
    <property type="match status" value="1"/>
</dbReference>
<organism evidence="17 18">
    <name type="scientific">Hypholoma sublateritium (strain FD-334 SS-4)</name>
    <dbReference type="NCBI Taxonomy" id="945553"/>
    <lineage>
        <taxon>Eukaryota</taxon>
        <taxon>Fungi</taxon>
        <taxon>Dikarya</taxon>
        <taxon>Basidiomycota</taxon>
        <taxon>Agaricomycotina</taxon>
        <taxon>Agaricomycetes</taxon>
        <taxon>Agaricomycetidae</taxon>
        <taxon>Agaricales</taxon>
        <taxon>Agaricineae</taxon>
        <taxon>Strophariaceae</taxon>
        <taxon>Hypholoma</taxon>
    </lineage>
</organism>